<gene>
    <name evidence="2" type="ORF">ACFPQB_18415</name>
</gene>
<feature type="transmembrane region" description="Helical" evidence="1">
    <location>
        <begin position="83"/>
        <end position="104"/>
    </location>
</feature>
<reference evidence="3" key="1">
    <citation type="journal article" date="2019" name="Int. J. Syst. Evol. Microbiol.">
        <title>The Global Catalogue of Microorganisms (GCM) 10K type strain sequencing project: providing services to taxonomists for standard genome sequencing and annotation.</title>
        <authorList>
            <consortium name="The Broad Institute Genomics Platform"/>
            <consortium name="The Broad Institute Genome Sequencing Center for Infectious Disease"/>
            <person name="Wu L."/>
            <person name="Ma J."/>
        </authorList>
    </citation>
    <scope>NUCLEOTIDE SEQUENCE [LARGE SCALE GENOMIC DNA]</scope>
    <source>
        <strain evidence="3">YIM 94188</strain>
    </source>
</reference>
<keyword evidence="1" id="KW-0812">Transmembrane</keyword>
<name>A0ABW0ZJ51_9ACTN</name>
<feature type="transmembrane region" description="Helical" evidence="1">
    <location>
        <begin position="111"/>
        <end position="129"/>
    </location>
</feature>
<dbReference type="Proteomes" id="UP001596072">
    <property type="component" value="Unassembled WGS sequence"/>
</dbReference>
<dbReference type="EMBL" id="JBHSNS010000011">
    <property type="protein sequence ID" value="MFC5730901.1"/>
    <property type="molecule type" value="Genomic_DNA"/>
</dbReference>
<keyword evidence="1" id="KW-1133">Transmembrane helix</keyword>
<organism evidence="2 3">
    <name type="scientific">Nocardioides vastitatis</name>
    <dbReference type="NCBI Taxonomy" id="2568655"/>
    <lineage>
        <taxon>Bacteria</taxon>
        <taxon>Bacillati</taxon>
        <taxon>Actinomycetota</taxon>
        <taxon>Actinomycetes</taxon>
        <taxon>Propionibacteriales</taxon>
        <taxon>Nocardioidaceae</taxon>
        <taxon>Nocardioides</taxon>
    </lineage>
</organism>
<keyword evidence="1" id="KW-0472">Membrane</keyword>
<evidence type="ECO:0000313" key="2">
    <source>
        <dbReference type="EMBL" id="MFC5730901.1"/>
    </source>
</evidence>
<feature type="transmembrane region" description="Helical" evidence="1">
    <location>
        <begin position="29"/>
        <end position="51"/>
    </location>
</feature>
<keyword evidence="3" id="KW-1185">Reference proteome</keyword>
<accession>A0ABW0ZJ51</accession>
<proteinExistence type="predicted"/>
<protein>
    <submittedName>
        <fullName evidence="2">ABC transporter permease</fullName>
    </submittedName>
</protein>
<evidence type="ECO:0000313" key="3">
    <source>
        <dbReference type="Proteomes" id="UP001596072"/>
    </source>
</evidence>
<evidence type="ECO:0000256" key="1">
    <source>
        <dbReference type="SAM" id="Phobius"/>
    </source>
</evidence>
<comment type="caution">
    <text evidence="2">The sequence shown here is derived from an EMBL/GenBank/DDBJ whole genome shotgun (WGS) entry which is preliminary data.</text>
</comment>
<dbReference type="RefSeq" id="WP_136432182.1">
    <property type="nucleotide sequence ID" value="NZ_JBHSNS010000011.1"/>
</dbReference>
<sequence>MVARELEAGTHRLIWTQSITRLRWLTTKLGLGMLGTMAAGALVSLAMTWWARPIDEAVAAGHETNGSIFELARIVPEMLGSRGIAPIGYAAFAFALGVAACAVLRRTVPAIAVTLVVYVLIQIVLPNWVRPALAEPERETVAFSADNLIAIVGEGPDKPIDRLEISIAGAGSWLLSSETVDASGEIATSLPSWVVECLPARPGTETAEPDTAVQACFDLLADEGYRQEVTSHPAGNYWPLQWRETGVMLLGALALSALAFWRVKRLS</sequence>